<dbReference type="RefSeq" id="WP_043874079.1">
    <property type="nucleotide sequence ID" value="NZ_CCVW01000002.1"/>
</dbReference>
<comment type="caution">
    <text evidence="5">Lacks conserved residue(s) required for the propagation of feature annotation.</text>
</comment>
<evidence type="ECO:0000256" key="3">
    <source>
        <dbReference type="ARBA" id="ARBA00022963"/>
    </source>
</evidence>
<dbReference type="PANTHER" id="PTHR14226">
    <property type="entry name" value="NEUROPATHY TARGET ESTERASE/SWISS CHEESE D.MELANOGASTER"/>
    <property type="match status" value="1"/>
</dbReference>
<evidence type="ECO:0000256" key="5">
    <source>
        <dbReference type="PROSITE-ProRule" id="PRU01161"/>
    </source>
</evidence>
<feature type="domain" description="PNPLA" evidence="7">
    <location>
        <begin position="326"/>
        <end position="487"/>
    </location>
</feature>
<dbReference type="InterPro" id="IPR000595">
    <property type="entry name" value="cNMP-bd_dom"/>
</dbReference>
<evidence type="ECO:0000259" key="6">
    <source>
        <dbReference type="PROSITE" id="PS50042"/>
    </source>
</evidence>
<dbReference type="PROSITE" id="PS01237">
    <property type="entry name" value="UPF0028"/>
    <property type="match status" value="1"/>
</dbReference>
<dbReference type="STRING" id="1034943.BN59_01847"/>
<dbReference type="AlphaFoldDB" id="A0A078L0J0"/>
<dbReference type="Pfam" id="PF00027">
    <property type="entry name" value="cNMP_binding"/>
    <property type="match status" value="1"/>
</dbReference>
<dbReference type="Proteomes" id="UP000044071">
    <property type="component" value="Unassembled WGS sequence"/>
</dbReference>
<keyword evidence="3 5" id="KW-0442">Lipid degradation</keyword>
<dbReference type="CDD" id="cd00038">
    <property type="entry name" value="CAP_ED"/>
    <property type="match status" value="1"/>
</dbReference>
<dbReference type="InterPro" id="IPR002641">
    <property type="entry name" value="PNPLA_dom"/>
</dbReference>
<evidence type="ECO:0000259" key="7">
    <source>
        <dbReference type="PROSITE" id="PS51635"/>
    </source>
</evidence>
<evidence type="ECO:0000256" key="4">
    <source>
        <dbReference type="ARBA" id="ARBA00023098"/>
    </source>
</evidence>
<dbReference type="OrthoDB" id="5290098at2"/>
<dbReference type="InterPro" id="IPR050301">
    <property type="entry name" value="NTE"/>
</dbReference>
<comment type="similarity">
    <text evidence="1">Belongs to the NTE family.</text>
</comment>
<evidence type="ECO:0000256" key="1">
    <source>
        <dbReference type="ARBA" id="ARBA00006636"/>
    </source>
</evidence>
<name>A0A078L0J0_9GAMM</name>
<sequence length="602" mass="68075">MIIEQLTSEVLKQRFRLDDLLKNLNSIPAFEGLSEEQINNILMVGDAVFLQSNEYLIRQNALDSDLYILLQGHLMITRKEGDEESYIAEISPIDVVGEASFFTKNPRNSNVISIRDSFLVRLSRDKILTNPLFINFITNLAKINAKRLSSHHSALTLYKRKVKTITLVPAGDFQEIRRFSEKFYLALSEYGQTLIEYIEDAPVVSNEQYMKDFFEKENKYSYIVSVLDKELTDAAIRSINQTDHLLFVTNDRANFQLNKIEKYIEREKKYLHRKEFVLVKNQSAIITTEIQNFMEKRRLNGYYTVINQKSEYSRLARSIIGKSTCLVLGGGGARGFAHLGTIKALLEKKVPIDMIGGTSIGSVVGAFYAKFLNYEETEEVLTAFCSQHKFNKYTIPLVSLFSGRDITSALKEGLGENLYIENLGCRFFCVACNLSQLKLAVFNSGLAWSAIRASFSIPMIFPPVVDEKGEVFVDGCVMNNLPVDQMELINNGGKIIASQILPIDSMSKYGLSDGGLSGSQLLLNKLNPFAEKIDTPNINFIFMKSLLLSSRYHQQQMAQIADFCFDHNVKGVGVLELKSIKKIIEIGYQNALSQIENGQLDR</sequence>
<evidence type="ECO:0000313" key="8">
    <source>
        <dbReference type="EMBL" id="CDZ77564.1"/>
    </source>
</evidence>
<dbReference type="InterPro" id="IPR016035">
    <property type="entry name" value="Acyl_Trfase/lysoPLipase"/>
</dbReference>
<proteinExistence type="inferred from homology"/>
<dbReference type="PANTHER" id="PTHR14226:SF29">
    <property type="entry name" value="NEUROPATHY TARGET ESTERASE SWS"/>
    <property type="match status" value="1"/>
</dbReference>
<dbReference type="PROSITE" id="PS51635">
    <property type="entry name" value="PNPLA"/>
    <property type="match status" value="1"/>
</dbReference>
<keyword evidence="4 5" id="KW-0443">Lipid metabolism</keyword>
<dbReference type="Gene3D" id="3.40.1090.10">
    <property type="entry name" value="Cytosolic phospholipase A2 catalytic domain"/>
    <property type="match status" value="1"/>
</dbReference>
<dbReference type="SUPFAM" id="SSF52151">
    <property type="entry name" value="FabD/lysophospholipase-like"/>
    <property type="match status" value="1"/>
</dbReference>
<feature type="active site" description="Proton acceptor" evidence="5">
    <location>
        <position position="474"/>
    </location>
</feature>
<dbReference type="EMBL" id="CCSB01000002">
    <property type="protein sequence ID" value="CDZ77564.1"/>
    <property type="molecule type" value="Genomic_DNA"/>
</dbReference>
<dbReference type="Gene3D" id="2.60.120.10">
    <property type="entry name" value="Jelly Rolls"/>
    <property type="match status" value="1"/>
</dbReference>
<evidence type="ECO:0000256" key="2">
    <source>
        <dbReference type="ARBA" id="ARBA00022801"/>
    </source>
</evidence>
<feature type="active site" description="Nucleophile" evidence="5">
    <location>
        <position position="359"/>
    </location>
</feature>
<dbReference type="InterPro" id="IPR014710">
    <property type="entry name" value="RmlC-like_jellyroll"/>
</dbReference>
<dbReference type="SUPFAM" id="SSF51206">
    <property type="entry name" value="cAMP-binding domain-like"/>
    <property type="match status" value="1"/>
</dbReference>
<feature type="short sequence motif" description="GXGXXG" evidence="5">
    <location>
        <begin position="330"/>
        <end position="335"/>
    </location>
</feature>
<dbReference type="GO" id="GO:0016042">
    <property type="term" value="P:lipid catabolic process"/>
    <property type="evidence" value="ECO:0007669"/>
    <property type="project" value="UniProtKB-UniRule"/>
</dbReference>
<feature type="domain" description="Cyclic nucleotide-binding" evidence="6">
    <location>
        <begin position="29"/>
        <end position="125"/>
    </location>
</feature>
<reference evidence="8 9" key="1">
    <citation type="submission" date="2014-06" db="EMBL/GenBank/DDBJ databases">
        <authorList>
            <person name="Urmite Genomes Urmite Genomes"/>
        </authorList>
    </citation>
    <scope>NUCLEOTIDE SEQUENCE [LARGE SCALE GENOMIC DNA]</scope>
</reference>
<dbReference type="SMART" id="SM00100">
    <property type="entry name" value="cNMP"/>
    <property type="match status" value="1"/>
</dbReference>
<keyword evidence="9" id="KW-1185">Reference proteome</keyword>
<protein>
    <submittedName>
        <fullName evidence="8">NTE family protein RssA</fullName>
    </submittedName>
</protein>
<dbReference type="InterPro" id="IPR001423">
    <property type="entry name" value="LysoPLipase_patatin_CS"/>
</dbReference>
<dbReference type="GO" id="GO:0004622">
    <property type="term" value="F:phosphatidylcholine lysophospholipase activity"/>
    <property type="evidence" value="ECO:0007669"/>
    <property type="project" value="InterPro"/>
</dbReference>
<dbReference type="PROSITE" id="PS50042">
    <property type="entry name" value="CNMP_BINDING_3"/>
    <property type="match status" value="1"/>
</dbReference>
<accession>A0A078L0J0</accession>
<feature type="short sequence motif" description="GXSXG" evidence="5">
    <location>
        <begin position="357"/>
        <end position="361"/>
    </location>
</feature>
<gene>
    <name evidence="8" type="primary">rssA_2</name>
    <name evidence="8" type="ORF">BN59_01847</name>
</gene>
<dbReference type="Pfam" id="PF01734">
    <property type="entry name" value="Patatin"/>
    <property type="match status" value="1"/>
</dbReference>
<evidence type="ECO:0000313" key="9">
    <source>
        <dbReference type="Proteomes" id="UP000044071"/>
    </source>
</evidence>
<dbReference type="GO" id="GO:0046470">
    <property type="term" value="P:phosphatidylcholine metabolic process"/>
    <property type="evidence" value="ECO:0007669"/>
    <property type="project" value="InterPro"/>
</dbReference>
<keyword evidence="2 5" id="KW-0378">Hydrolase</keyword>
<dbReference type="InterPro" id="IPR018490">
    <property type="entry name" value="cNMP-bd_dom_sf"/>
</dbReference>
<organism evidence="8 9">
    <name type="scientific">Legionella massiliensis</name>
    <dbReference type="NCBI Taxonomy" id="1034943"/>
    <lineage>
        <taxon>Bacteria</taxon>
        <taxon>Pseudomonadati</taxon>
        <taxon>Pseudomonadota</taxon>
        <taxon>Gammaproteobacteria</taxon>
        <taxon>Legionellales</taxon>
        <taxon>Legionellaceae</taxon>
        <taxon>Legionella</taxon>
    </lineage>
</organism>
<dbReference type="eggNOG" id="COG1752">
    <property type="taxonomic scope" value="Bacteria"/>
</dbReference>